<dbReference type="GO" id="GO:0003677">
    <property type="term" value="F:DNA binding"/>
    <property type="evidence" value="ECO:0007669"/>
    <property type="project" value="InterPro"/>
</dbReference>
<comment type="subcellular location">
    <subcellularLocation>
        <location evidence="1">Nucleus</location>
    </subcellularLocation>
</comment>
<feature type="domain" description="BESS" evidence="5">
    <location>
        <begin position="214"/>
        <end position="253"/>
    </location>
</feature>
<evidence type="ECO:0000256" key="4">
    <source>
        <dbReference type="SAM" id="SignalP"/>
    </source>
</evidence>
<feature type="compositionally biased region" description="Polar residues" evidence="3">
    <location>
        <begin position="115"/>
        <end position="127"/>
    </location>
</feature>
<evidence type="ECO:0000256" key="1">
    <source>
        <dbReference type="PROSITE-ProRule" id="PRU00371"/>
    </source>
</evidence>
<dbReference type="Proteomes" id="UP001381693">
    <property type="component" value="Unassembled WGS sequence"/>
</dbReference>
<dbReference type="EMBL" id="JAXCGZ010000544">
    <property type="protein sequence ID" value="KAK7085834.1"/>
    <property type="molecule type" value="Genomic_DNA"/>
</dbReference>
<dbReference type="PROSITE" id="PS51031">
    <property type="entry name" value="BESS"/>
    <property type="match status" value="1"/>
</dbReference>
<dbReference type="GO" id="GO:0005634">
    <property type="term" value="C:nucleus"/>
    <property type="evidence" value="ECO:0007669"/>
    <property type="project" value="UniProtKB-SubCell"/>
</dbReference>
<dbReference type="GO" id="GO:0006357">
    <property type="term" value="P:regulation of transcription by RNA polymerase II"/>
    <property type="evidence" value="ECO:0007669"/>
    <property type="project" value="TreeGrafter"/>
</dbReference>
<feature type="chain" id="PRO_5042945663" description="BESS domain-containing protein" evidence="4">
    <location>
        <begin position="21"/>
        <end position="275"/>
    </location>
</feature>
<dbReference type="AlphaFoldDB" id="A0AAN8XWJ0"/>
<evidence type="ECO:0000313" key="6">
    <source>
        <dbReference type="EMBL" id="KAK7085834.1"/>
    </source>
</evidence>
<dbReference type="Pfam" id="PF02944">
    <property type="entry name" value="BESS"/>
    <property type="match status" value="1"/>
</dbReference>
<evidence type="ECO:0000256" key="3">
    <source>
        <dbReference type="SAM" id="MobiDB-lite"/>
    </source>
</evidence>
<proteinExistence type="predicted"/>
<evidence type="ECO:0000256" key="2">
    <source>
        <dbReference type="SAM" id="Coils"/>
    </source>
</evidence>
<name>A0AAN8XWJ0_HALRR</name>
<feature type="region of interest" description="Disordered" evidence="3">
    <location>
        <begin position="254"/>
        <end position="275"/>
    </location>
</feature>
<dbReference type="InterPro" id="IPR006578">
    <property type="entry name" value="MADF-dom"/>
</dbReference>
<keyword evidence="1" id="KW-0539">Nucleus</keyword>
<dbReference type="InterPro" id="IPR004210">
    <property type="entry name" value="BESS_motif"/>
</dbReference>
<evidence type="ECO:0000259" key="5">
    <source>
        <dbReference type="PROSITE" id="PS51031"/>
    </source>
</evidence>
<protein>
    <recommendedName>
        <fullName evidence="5">BESS domain-containing protein</fullName>
    </recommendedName>
</protein>
<reference evidence="6 7" key="1">
    <citation type="submission" date="2023-11" db="EMBL/GenBank/DDBJ databases">
        <title>Halocaridina rubra genome assembly.</title>
        <authorList>
            <person name="Smith C."/>
        </authorList>
    </citation>
    <scope>NUCLEOTIDE SEQUENCE [LARGE SCALE GENOMIC DNA]</scope>
    <source>
        <strain evidence="6">EP-1</strain>
        <tissue evidence="6">Whole</tissue>
    </source>
</reference>
<feature type="signal peptide" evidence="4">
    <location>
        <begin position="1"/>
        <end position="20"/>
    </location>
</feature>
<accession>A0AAN8XWJ0</accession>
<feature type="coiled-coil region" evidence="2">
    <location>
        <begin position="189"/>
        <end position="216"/>
    </location>
</feature>
<feature type="compositionally biased region" description="Low complexity" evidence="3">
    <location>
        <begin position="161"/>
        <end position="172"/>
    </location>
</feature>
<dbReference type="GO" id="GO:0005667">
    <property type="term" value="C:transcription regulator complex"/>
    <property type="evidence" value="ECO:0007669"/>
    <property type="project" value="TreeGrafter"/>
</dbReference>
<organism evidence="6 7">
    <name type="scientific">Halocaridina rubra</name>
    <name type="common">Hawaiian red shrimp</name>
    <dbReference type="NCBI Taxonomy" id="373956"/>
    <lineage>
        <taxon>Eukaryota</taxon>
        <taxon>Metazoa</taxon>
        <taxon>Ecdysozoa</taxon>
        <taxon>Arthropoda</taxon>
        <taxon>Crustacea</taxon>
        <taxon>Multicrustacea</taxon>
        <taxon>Malacostraca</taxon>
        <taxon>Eumalacostraca</taxon>
        <taxon>Eucarida</taxon>
        <taxon>Decapoda</taxon>
        <taxon>Pleocyemata</taxon>
        <taxon>Caridea</taxon>
        <taxon>Atyoidea</taxon>
        <taxon>Atyidae</taxon>
        <taxon>Halocaridina</taxon>
    </lineage>
</organism>
<dbReference type="InterPro" id="IPR039353">
    <property type="entry name" value="TF_Adf1"/>
</dbReference>
<gene>
    <name evidence="6" type="ORF">SK128_000127</name>
</gene>
<dbReference type="PANTHER" id="PTHR12243">
    <property type="entry name" value="MADF DOMAIN TRANSCRIPTION FACTOR"/>
    <property type="match status" value="1"/>
</dbReference>
<evidence type="ECO:0000313" key="7">
    <source>
        <dbReference type="Proteomes" id="UP001381693"/>
    </source>
</evidence>
<dbReference type="Pfam" id="PF10545">
    <property type="entry name" value="MADF_DNA_bdg"/>
    <property type="match status" value="1"/>
</dbReference>
<dbReference type="PANTHER" id="PTHR12243:SF69">
    <property type="entry name" value="SI:CH73-59F11.3"/>
    <property type="match status" value="1"/>
</dbReference>
<feature type="region of interest" description="Disordered" evidence="3">
    <location>
        <begin position="161"/>
        <end position="185"/>
    </location>
</feature>
<comment type="caution">
    <text evidence="6">The sequence shown here is derived from an EMBL/GenBank/DDBJ whole genome shotgun (WGS) entry which is preliminary data.</text>
</comment>
<feature type="region of interest" description="Disordered" evidence="3">
    <location>
        <begin position="115"/>
        <end position="136"/>
    </location>
</feature>
<keyword evidence="7" id="KW-1185">Reference proteome</keyword>
<keyword evidence="2" id="KW-0175">Coiled coil</keyword>
<feature type="compositionally biased region" description="Polar residues" evidence="3">
    <location>
        <begin position="256"/>
        <end position="265"/>
    </location>
</feature>
<sequence length="275" mass="31225">MNSMICAWLADMSVVTTCYSQYDMNSYSQDSVNSHQSPLTHLMDCNQTWYAEKSARRKWKNLKDYYRREVRKLESPRSGDGANGIVTSSWPYFTQLSFLYDIYCGASRSSNVTQNETTTLGDDNQSAVDEDNESSMSYASHVSHSFTSSVSTSNSPFLSLHGASTSGATTSGQSKPATKRLRPEPDVIAKENEQLLEIERQKLKFLQKEQEESENDDLQFFRSLIPHMKSLTPIRKLRVRSQLQNLVLKELEELEQNSYPSSQSHSDTHPTPPHS</sequence>
<keyword evidence="4" id="KW-0732">Signal</keyword>